<gene>
    <name evidence="2" type="ORF">A4U43_C07F3230</name>
</gene>
<accession>A0A5P1E903</accession>
<evidence type="ECO:0000256" key="1">
    <source>
        <dbReference type="SAM" id="MobiDB-lite"/>
    </source>
</evidence>
<protein>
    <submittedName>
        <fullName evidence="2">Uncharacterized protein</fullName>
    </submittedName>
</protein>
<dbReference type="AlphaFoldDB" id="A0A5P1E903"/>
<sequence length="79" mass="8501">MSAPHVDAKMSLKRSNSAPDRLGAASSQTSKPKYGGLCVLTKTTATSATSLKRNKKDSAVMKKAIRYCALRHSCEDMIV</sequence>
<proteinExistence type="predicted"/>
<evidence type="ECO:0000313" key="2">
    <source>
        <dbReference type="EMBL" id="ONK62375.1"/>
    </source>
</evidence>
<dbReference type="Gramene" id="ONK62375">
    <property type="protein sequence ID" value="ONK62375"/>
    <property type="gene ID" value="A4U43_C07F3230"/>
</dbReference>
<name>A0A5P1E903_ASPOF</name>
<organism evidence="2 3">
    <name type="scientific">Asparagus officinalis</name>
    <name type="common">Garden asparagus</name>
    <dbReference type="NCBI Taxonomy" id="4686"/>
    <lineage>
        <taxon>Eukaryota</taxon>
        <taxon>Viridiplantae</taxon>
        <taxon>Streptophyta</taxon>
        <taxon>Embryophyta</taxon>
        <taxon>Tracheophyta</taxon>
        <taxon>Spermatophyta</taxon>
        <taxon>Magnoliopsida</taxon>
        <taxon>Liliopsida</taxon>
        <taxon>Asparagales</taxon>
        <taxon>Asparagaceae</taxon>
        <taxon>Asparagoideae</taxon>
        <taxon>Asparagus</taxon>
    </lineage>
</organism>
<keyword evidence="3" id="KW-1185">Reference proteome</keyword>
<feature type="compositionally biased region" description="Basic and acidic residues" evidence="1">
    <location>
        <begin position="1"/>
        <end position="10"/>
    </location>
</feature>
<dbReference type="Proteomes" id="UP000243459">
    <property type="component" value="Chromosome 7"/>
</dbReference>
<reference evidence="3" key="1">
    <citation type="journal article" date="2017" name="Nat. Commun.">
        <title>The asparagus genome sheds light on the origin and evolution of a young Y chromosome.</title>
        <authorList>
            <person name="Harkess A."/>
            <person name="Zhou J."/>
            <person name="Xu C."/>
            <person name="Bowers J.E."/>
            <person name="Van der Hulst R."/>
            <person name="Ayyampalayam S."/>
            <person name="Mercati F."/>
            <person name="Riccardi P."/>
            <person name="McKain M.R."/>
            <person name="Kakrana A."/>
            <person name="Tang H."/>
            <person name="Ray J."/>
            <person name="Groenendijk J."/>
            <person name="Arikit S."/>
            <person name="Mathioni S.M."/>
            <person name="Nakano M."/>
            <person name="Shan H."/>
            <person name="Telgmann-Rauber A."/>
            <person name="Kanno A."/>
            <person name="Yue Z."/>
            <person name="Chen H."/>
            <person name="Li W."/>
            <person name="Chen Y."/>
            <person name="Xu X."/>
            <person name="Zhang Y."/>
            <person name="Luo S."/>
            <person name="Chen H."/>
            <person name="Gao J."/>
            <person name="Mao Z."/>
            <person name="Pires J.C."/>
            <person name="Luo M."/>
            <person name="Kudrna D."/>
            <person name="Wing R.A."/>
            <person name="Meyers B.C."/>
            <person name="Yi K."/>
            <person name="Kong H."/>
            <person name="Lavrijsen P."/>
            <person name="Sunseri F."/>
            <person name="Falavigna A."/>
            <person name="Ye Y."/>
            <person name="Leebens-Mack J.H."/>
            <person name="Chen G."/>
        </authorList>
    </citation>
    <scope>NUCLEOTIDE SEQUENCE [LARGE SCALE GENOMIC DNA]</scope>
    <source>
        <strain evidence="3">cv. DH0086</strain>
    </source>
</reference>
<feature type="region of interest" description="Disordered" evidence="1">
    <location>
        <begin position="1"/>
        <end position="31"/>
    </location>
</feature>
<evidence type="ECO:0000313" key="3">
    <source>
        <dbReference type="Proteomes" id="UP000243459"/>
    </source>
</evidence>
<dbReference type="EMBL" id="CM007387">
    <property type="protein sequence ID" value="ONK62375.1"/>
    <property type="molecule type" value="Genomic_DNA"/>
</dbReference>